<comment type="caution">
    <text evidence="2">The sequence shown here is derived from an EMBL/GenBank/DDBJ whole genome shotgun (WGS) entry which is preliminary data.</text>
</comment>
<gene>
    <name evidence="2" type="ORF">KIW84_041819</name>
</gene>
<name>A0A9D5APT9_PEA</name>
<dbReference type="AlphaFoldDB" id="A0A9D5APT9"/>
<evidence type="ECO:0000256" key="1">
    <source>
        <dbReference type="SAM" id="MobiDB-lite"/>
    </source>
</evidence>
<sequence>MTSRHTNSESDRCGGTIVSNPETVVLAKEPGDGDCRFSEIITSTWQPPSSFTPAAQSLSPSSRSQPLSSNQGARSNVMRKHELLVRSPEVAQTSSAVYLDLIKEFASN</sequence>
<dbReference type="Gramene" id="Psat04G0181900-T1">
    <property type="protein sequence ID" value="KAI5416963.1"/>
    <property type="gene ID" value="KIW84_041819"/>
</dbReference>
<organism evidence="2 3">
    <name type="scientific">Pisum sativum</name>
    <name type="common">Garden pea</name>
    <name type="synonym">Lathyrus oleraceus</name>
    <dbReference type="NCBI Taxonomy" id="3888"/>
    <lineage>
        <taxon>Eukaryota</taxon>
        <taxon>Viridiplantae</taxon>
        <taxon>Streptophyta</taxon>
        <taxon>Embryophyta</taxon>
        <taxon>Tracheophyta</taxon>
        <taxon>Spermatophyta</taxon>
        <taxon>Magnoliopsida</taxon>
        <taxon>eudicotyledons</taxon>
        <taxon>Gunneridae</taxon>
        <taxon>Pentapetalae</taxon>
        <taxon>rosids</taxon>
        <taxon>fabids</taxon>
        <taxon>Fabales</taxon>
        <taxon>Fabaceae</taxon>
        <taxon>Papilionoideae</taxon>
        <taxon>50 kb inversion clade</taxon>
        <taxon>NPAAA clade</taxon>
        <taxon>Hologalegina</taxon>
        <taxon>IRL clade</taxon>
        <taxon>Fabeae</taxon>
        <taxon>Lathyrus</taxon>
    </lineage>
</organism>
<feature type="region of interest" description="Disordered" evidence="1">
    <location>
        <begin position="46"/>
        <end position="76"/>
    </location>
</feature>
<protein>
    <submittedName>
        <fullName evidence="2">Uncharacterized protein</fullName>
    </submittedName>
</protein>
<proteinExistence type="predicted"/>
<feature type="compositionally biased region" description="Low complexity" evidence="1">
    <location>
        <begin position="56"/>
        <end position="69"/>
    </location>
</feature>
<evidence type="ECO:0000313" key="2">
    <source>
        <dbReference type="EMBL" id="KAI5416963.1"/>
    </source>
</evidence>
<accession>A0A9D5APT9</accession>
<dbReference type="Proteomes" id="UP001058974">
    <property type="component" value="Chromosome 4"/>
</dbReference>
<evidence type="ECO:0000313" key="3">
    <source>
        <dbReference type="Proteomes" id="UP001058974"/>
    </source>
</evidence>
<reference evidence="2 3" key="1">
    <citation type="journal article" date="2022" name="Nat. Genet.">
        <title>Improved pea reference genome and pan-genome highlight genomic features and evolutionary characteristics.</title>
        <authorList>
            <person name="Yang T."/>
            <person name="Liu R."/>
            <person name="Luo Y."/>
            <person name="Hu S."/>
            <person name="Wang D."/>
            <person name="Wang C."/>
            <person name="Pandey M.K."/>
            <person name="Ge S."/>
            <person name="Xu Q."/>
            <person name="Li N."/>
            <person name="Li G."/>
            <person name="Huang Y."/>
            <person name="Saxena R.K."/>
            <person name="Ji Y."/>
            <person name="Li M."/>
            <person name="Yan X."/>
            <person name="He Y."/>
            <person name="Liu Y."/>
            <person name="Wang X."/>
            <person name="Xiang C."/>
            <person name="Varshney R.K."/>
            <person name="Ding H."/>
            <person name="Gao S."/>
            <person name="Zong X."/>
        </authorList>
    </citation>
    <scope>NUCLEOTIDE SEQUENCE [LARGE SCALE GENOMIC DNA]</scope>
    <source>
        <strain evidence="2 3">cv. Zhongwan 6</strain>
    </source>
</reference>
<keyword evidence="3" id="KW-1185">Reference proteome</keyword>
<feature type="compositionally biased region" description="Polar residues" evidence="1">
    <location>
        <begin position="46"/>
        <end position="55"/>
    </location>
</feature>
<dbReference type="EMBL" id="JAMSHJ010000004">
    <property type="protein sequence ID" value="KAI5416963.1"/>
    <property type="molecule type" value="Genomic_DNA"/>
</dbReference>